<sequence>MPPVDDVEYLAAVRYGDHGSVALRRVKDGKPLLYQFVWRLADGEWRMVHEFTVETDLSAVLAAAR</sequence>
<keyword evidence="2" id="KW-1185">Reference proteome</keyword>
<protein>
    <recommendedName>
        <fullName evidence="3">DUF4440 domain-containing protein</fullName>
    </recommendedName>
</protein>
<evidence type="ECO:0000313" key="2">
    <source>
        <dbReference type="Proteomes" id="UP001157091"/>
    </source>
</evidence>
<evidence type="ECO:0008006" key="3">
    <source>
        <dbReference type="Google" id="ProtNLM"/>
    </source>
</evidence>
<organism evidence="1 2">
    <name type="scientific">Luteimicrobium album</name>
    <dbReference type="NCBI Taxonomy" id="1054550"/>
    <lineage>
        <taxon>Bacteria</taxon>
        <taxon>Bacillati</taxon>
        <taxon>Actinomycetota</taxon>
        <taxon>Actinomycetes</taxon>
        <taxon>Micrococcales</taxon>
        <taxon>Luteimicrobium</taxon>
    </lineage>
</organism>
<evidence type="ECO:0000313" key="1">
    <source>
        <dbReference type="EMBL" id="GMA22529.1"/>
    </source>
</evidence>
<proteinExistence type="predicted"/>
<reference evidence="2" key="1">
    <citation type="journal article" date="2019" name="Int. J. Syst. Evol. Microbiol.">
        <title>The Global Catalogue of Microorganisms (GCM) 10K type strain sequencing project: providing services to taxonomists for standard genome sequencing and annotation.</title>
        <authorList>
            <consortium name="The Broad Institute Genomics Platform"/>
            <consortium name="The Broad Institute Genome Sequencing Center for Infectious Disease"/>
            <person name="Wu L."/>
            <person name="Ma J."/>
        </authorList>
    </citation>
    <scope>NUCLEOTIDE SEQUENCE [LARGE SCALE GENOMIC DNA]</scope>
    <source>
        <strain evidence="2">NBRC 106348</strain>
    </source>
</reference>
<dbReference type="RefSeq" id="WP_284291590.1">
    <property type="nucleotide sequence ID" value="NZ_BSUK01000001.1"/>
</dbReference>
<dbReference type="Proteomes" id="UP001157091">
    <property type="component" value="Unassembled WGS sequence"/>
</dbReference>
<name>A0ABQ6HXV3_9MICO</name>
<accession>A0ABQ6HXV3</accession>
<dbReference type="EMBL" id="BSUK01000001">
    <property type="protein sequence ID" value="GMA22529.1"/>
    <property type="molecule type" value="Genomic_DNA"/>
</dbReference>
<comment type="caution">
    <text evidence="1">The sequence shown here is derived from an EMBL/GenBank/DDBJ whole genome shotgun (WGS) entry which is preliminary data.</text>
</comment>
<gene>
    <name evidence="1" type="ORF">GCM10025864_02880</name>
</gene>